<evidence type="ECO:0000313" key="5">
    <source>
        <dbReference type="Proteomes" id="UP000696280"/>
    </source>
</evidence>
<feature type="region of interest" description="Disordered" evidence="2">
    <location>
        <begin position="52"/>
        <end position="113"/>
    </location>
</feature>
<dbReference type="CDD" id="cd00067">
    <property type="entry name" value="GAL4"/>
    <property type="match status" value="1"/>
</dbReference>
<keyword evidence="5" id="KW-1185">Reference proteome</keyword>
<dbReference type="EMBL" id="CAJVRL010000025">
    <property type="protein sequence ID" value="CAG8949986.1"/>
    <property type="molecule type" value="Genomic_DNA"/>
</dbReference>
<evidence type="ECO:0000256" key="1">
    <source>
        <dbReference type="ARBA" id="ARBA00023242"/>
    </source>
</evidence>
<name>A0A9N9PKK0_9HELO</name>
<dbReference type="GO" id="GO:0008270">
    <property type="term" value="F:zinc ion binding"/>
    <property type="evidence" value="ECO:0007669"/>
    <property type="project" value="InterPro"/>
</dbReference>
<dbReference type="Pfam" id="PF00172">
    <property type="entry name" value="Zn_clus"/>
    <property type="match status" value="1"/>
</dbReference>
<dbReference type="SUPFAM" id="SSF57701">
    <property type="entry name" value="Zn2/Cys6 DNA-binding domain"/>
    <property type="match status" value="1"/>
</dbReference>
<dbReference type="PROSITE" id="PS50048">
    <property type="entry name" value="ZN2_CY6_FUNGAL_2"/>
    <property type="match status" value="1"/>
</dbReference>
<feature type="domain" description="Zn(2)-C6 fungal-type" evidence="3">
    <location>
        <begin position="10"/>
        <end position="43"/>
    </location>
</feature>
<gene>
    <name evidence="4" type="ORF">HYFRA_00004318</name>
</gene>
<dbReference type="GO" id="GO:0000981">
    <property type="term" value="F:DNA-binding transcription factor activity, RNA polymerase II-specific"/>
    <property type="evidence" value="ECO:0007669"/>
    <property type="project" value="InterPro"/>
</dbReference>
<sequence>MTDEIRRRAACDRCHAHKLKCSLDNPGQAACNRCSKAQKECVFSPFRQKKTLEHANHKNSAITNSLAASSNEQDDSSSQDINNHTRKRQRLISQRGEPLSQMTPLRYHFQCSS</sequence>
<evidence type="ECO:0000256" key="2">
    <source>
        <dbReference type="SAM" id="MobiDB-lite"/>
    </source>
</evidence>
<organism evidence="4 5">
    <name type="scientific">Hymenoscyphus fraxineus</name>
    <dbReference type="NCBI Taxonomy" id="746836"/>
    <lineage>
        <taxon>Eukaryota</taxon>
        <taxon>Fungi</taxon>
        <taxon>Dikarya</taxon>
        <taxon>Ascomycota</taxon>
        <taxon>Pezizomycotina</taxon>
        <taxon>Leotiomycetes</taxon>
        <taxon>Helotiales</taxon>
        <taxon>Helotiaceae</taxon>
        <taxon>Hymenoscyphus</taxon>
    </lineage>
</organism>
<dbReference type="PROSITE" id="PS00463">
    <property type="entry name" value="ZN2_CY6_FUNGAL_1"/>
    <property type="match status" value="1"/>
</dbReference>
<protein>
    <recommendedName>
        <fullName evidence="3">Zn(2)-C6 fungal-type domain-containing protein</fullName>
    </recommendedName>
</protein>
<comment type="caution">
    <text evidence="4">The sequence shown here is derived from an EMBL/GenBank/DDBJ whole genome shotgun (WGS) entry which is preliminary data.</text>
</comment>
<accession>A0A9N9PKK0</accession>
<feature type="compositionally biased region" description="Polar residues" evidence="2">
    <location>
        <begin position="58"/>
        <end position="68"/>
    </location>
</feature>
<dbReference type="InterPro" id="IPR001138">
    <property type="entry name" value="Zn2Cys6_DnaBD"/>
</dbReference>
<dbReference type="SMART" id="SM00066">
    <property type="entry name" value="GAL4"/>
    <property type="match status" value="1"/>
</dbReference>
<keyword evidence="1" id="KW-0539">Nucleus</keyword>
<dbReference type="AlphaFoldDB" id="A0A9N9PKK0"/>
<dbReference type="Proteomes" id="UP000696280">
    <property type="component" value="Unassembled WGS sequence"/>
</dbReference>
<reference evidence="4" key="1">
    <citation type="submission" date="2021-07" db="EMBL/GenBank/DDBJ databases">
        <authorList>
            <person name="Durling M."/>
        </authorList>
    </citation>
    <scope>NUCLEOTIDE SEQUENCE</scope>
</reference>
<proteinExistence type="predicted"/>
<evidence type="ECO:0000313" key="4">
    <source>
        <dbReference type="EMBL" id="CAG8949986.1"/>
    </source>
</evidence>
<dbReference type="Gene3D" id="4.10.240.10">
    <property type="entry name" value="Zn(2)-C6 fungal-type DNA-binding domain"/>
    <property type="match status" value="1"/>
</dbReference>
<evidence type="ECO:0000259" key="3">
    <source>
        <dbReference type="PROSITE" id="PS50048"/>
    </source>
</evidence>
<dbReference type="InterPro" id="IPR036864">
    <property type="entry name" value="Zn2-C6_fun-type_DNA-bd_sf"/>
</dbReference>